<protein>
    <submittedName>
        <fullName evidence="1">Uncharacterized protein</fullName>
    </submittedName>
</protein>
<dbReference type="EMBL" id="CM034414">
    <property type="protein sequence ID" value="KAJ0170230.1"/>
    <property type="molecule type" value="Genomic_DNA"/>
</dbReference>
<proteinExistence type="predicted"/>
<evidence type="ECO:0000313" key="1">
    <source>
        <dbReference type="EMBL" id="KAJ0170230.1"/>
    </source>
</evidence>
<organism evidence="1 2">
    <name type="scientific">Dendrolimus kikuchii</name>
    <dbReference type="NCBI Taxonomy" id="765133"/>
    <lineage>
        <taxon>Eukaryota</taxon>
        <taxon>Metazoa</taxon>
        <taxon>Ecdysozoa</taxon>
        <taxon>Arthropoda</taxon>
        <taxon>Hexapoda</taxon>
        <taxon>Insecta</taxon>
        <taxon>Pterygota</taxon>
        <taxon>Neoptera</taxon>
        <taxon>Endopterygota</taxon>
        <taxon>Lepidoptera</taxon>
        <taxon>Glossata</taxon>
        <taxon>Ditrysia</taxon>
        <taxon>Bombycoidea</taxon>
        <taxon>Lasiocampidae</taxon>
        <taxon>Dendrolimus</taxon>
    </lineage>
</organism>
<accession>A0ACC1CFF6</accession>
<sequence length="2639" mass="291972">MSVFFCCKEHYIRGRLAGQGGSPHGHSGVKGKTAGEFMGFNLEVCREDCLRFQLDVYHYVLVKCGMDKESGDGAEAAGKAPPDGLLDAAGLFGAYWGRDGASAGGAAAQAQAQAQAALFGFGSRYPPPTTLGVAANQAASLGLHPAASAAWWSMASHLAAQDYLARLQASGLNFPPLGDPYSALSALSAAGLKQPPKPSKQPSRNERSGRSSTSSSASAKEKSPSTSAASQQNMSEWGSSYGLPKTSSPSSMHPQVSMSSLASLNSLVSAPHQSKPSNKMSSASASQSRKPSSSSSSCSGSLGGSKGKERELALLRGDLMLAQAAAHGAYQAAVAAAAKGKNISPLYPFGMTGSEKDRHAGIDSLTGLPHTILSAALEGGDPSSVLGGVRLPPDTEIIKYTSSLAGPKAPPGTTNRGRKKTISLDPPQVSVHPSSGDRGTPLPKRQKVDEYGNSRSSVEVIRLPNKSERGHNSLANTPPPNLSDYAGISRELLQTIASQSGVSLAALERQLAGSAPPTDSGLNLSTKSATSGGESPLDLGVKGSQMDDDAPLNLSLKPAPACSPASDALSRLTSLSSSLNASSNNDRISRRKPGAKPRRVAPEINSQVADSPRPKSSGSEDSESVPSWPLRDGRPRNLGRGVSKPKKNTVASLLAQSRALGLRPALAQQLLGETDLEKLKALLGETASTDSECPSDSCPSDSDASDTSRRPNDTQLRLPLALGWKRVTVIKGLSRNCSIKGDVSYNPPEPHHNLKLKSAHELQQFLDSNPCPPISLDNFSFSARTVLGEYVQPPVDLGDPLVFNEAEITKRLEEARALSALSGPRPTPPPVDRRIELARRQQAARDARRDASARTRDQARLVRELERSEKAEMVKKEKEARSQQLLEHINKNRTQLTIEALPSTKDEWKTPEIVMGPAKAKDRSMPPISLSLIPVNPPKENSPIKTISFESTWKEDEYNALDKMKDFAEKAAFDLPKRKDKFDFSLLKANEKKLKTEKDNNLEKLIDTYSRIGEFMNGCDWAKLQAKKIDNVTALEQKYIDAKNEFMSQNLSLMPKESPKSFKEVIDLSDDDDTSDVTNKHIKSTLNLGKDGTLSISIHPPGKDIGAAKRRKHEEIEKQKIEEQAKRQQEREIKRQQALLLKEQQKYINEERERRRQHTTFIRQLDARRRWEERERRKHQNLLDRLLAKEKKLQQRRKEMELLAELRRPQEDSSLSDQKPLPVLNRIPGLKLPGQAMADILQVFEFIHNFGQTLGFDIEAIPTLNTLQMALLPDCCADAEEELIQVLTQLLLTAIEDPGIPHPGRHTTLLGHAIRMGDITPANLSEVLRIYLYANATGEVKSLTGLTAERERERRVADHHQNDAEMLHTCASTKNAAYYEHLHNNNTYKLSEALRDKPFLALNATTKAKILAFLCDELLQNKAVLRQIDASLEQLNQLKKERYLMDMKIRKVRVMHQRKIRSEQTEKQQALALERMQRLVEESTANLSRNSPHFNEDDHHIEKLETPKKQDKDLSLHIETNEKTPEPSPYKDNQQVEESDKEISPLKDLSNSIKGKEIMNNNKDECSPPDNKLDKDSVMGDDVLSDLESEGTQPEEDEDKNLSSEELARKLEKLLRQSEQQLQQLTAGSHALRATCYGQDRYWRRYWSLGKCGGVFVEGMESAQPEIMDYHQQLENNSMNAKPQQDIGKRKKKCPKEKKEPSQQETEVAEAESEALQKEEALKTEMELKSIKSELNLSDHTQIIKYEPNVKHGACKVEGSSIKMEEKYIQQKQHNEQQDMLDIEDSIPTAFLVQKPTHKPLFANQPEPMDKPQEIVKVENVKTESEVEEPETKNELVNNLEELRKMAEAVSSQLDAAKKAEEIKKEKEIKQEMDEEATHAYLYTKILEGKWFSILRHENSFLSASGEKPSVPDFCVNEQTCSTVAHCVGHKWDVSNNLHLLNDPSLFTLNSMVTSVQVPTNNIYADSSMTMSGLDQDMMDASMNKDNTQVSEEPEEESKDQVILSNHMSTLLDGSSLSSMTSSSSDDSACSLFILACSSSTAASNCFNFNAASLSLASSSASRLREVVERSDCGLEVSSRVHSFLRSISRKTGGGCGCKSLLLMNCERTKRTTHELQNELTQMRPKGLYIDKGDIHSTELSISHLDRVIASTGGFPSPDALGSFSAVTARRVDMQLLSMVEQLEERVAAASMQVKGWRPSRLSLPDEATGAEIVARARHKLASIEAHIERRYLKPPLVQRYASTTEATLGAVLQGEHGNSSTPSPQNSDGVSEPKTDNKGIARGLATWREAVSRCNTSAQLAMLLQALEAAVAWDKSIMKANCQFCLSGDNEDQLLLCDGCDKGYHTYCFKPRMDKIPEGDWYCWECVNVYSFSIGGKGKIPRRALAHCSQCRGRAGLQAREDCVSSRLGPRLLHDEGGCGRCHRTDHQLPAPSHASTSTTPEECSASVLHTPEKAEQPDRMEEPLPMESENGLNHHPEITNEDVPPPEKRRALQYVGGNGALQHDENEQIDGEDRDTENVPVVSRAKKEKNTAKKFVKDMQFCKNLLCEMECHEHAWPFLLPVNTKQFPQYKKVIKCPMDLSTIKRKLQDSCYKCKEEFASDVRLIFSNCEVFNEDYSPVGRAGHNMRQFFEERWAQN</sequence>
<gene>
    <name evidence="1" type="ORF">K1T71_014158</name>
</gene>
<keyword evidence="2" id="KW-1185">Reference proteome</keyword>
<comment type="caution">
    <text evidence="1">The sequence shown here is derived from an EMBL/GenBank/DDBJ whole genome shotgun (WGS) entry which is preliminary data.</text>
</comment>
<dbReference type="Proteomes" id="UP000824533">
    <property type="component" value="Linkage Group LG28"/>
</dbReference>
<evidence type="ECO:0000313" key="2">
    <source>
        <dbReference type="Proteomes" id="UP000824533"/>
    </source>
</evidence>
<reference evidence="1 2" key="1">
    <citation type="journal article" date="2021" name="Front. Genet.">
        <title>Chromosome-Level Genome Assembly Reveals Significant Gene Expansion in the Toll and IMD Signaling Pathways of Dendrolimus kikuchii.</title>
        <authorList>
            <person name="Zhou J."/>
            <person name="Wu P."/>
            <person name="Xiong Z."/>
            <person name="Liu N."/>
            <person name="Zhao N."/>
            <person name="Ji M."/>
            <person name="Qiu Y."/>
            <person name="Yang B."/>
        </authorList>
    </citation>
    <scope>NUCLEOTIDE SEQUENCE [LARGE SCALE GENOMIC DNA]</scope>
    <source>
        <strain evidence="1">Ann1</strain>
    </source>
</reference>
<name>A0ACC1CFF6_9NEOP</name>